<dbReference type="PANTHER" id="PTHR45947">
    <property type="entry name" value="SULFOQUINOVOSYL TRANSFERASE SQD2"/>
    <property type="match status" value="1"/>
</dbReference>
<gene>
    <name evidence="3" type="ORF">SAMN05216198_1097</name>
</gene>
<name>A0A1H1P5N1_9GAMM</name>
<evidence type="ECO:0000313" key="4">
    <source>
        <dbReference type="Proteomes" id="UP000243426"/>
    </source>
</evidence>
<keyword evidence="3" id="KW-0808">Transferase</keyword>
<dbReference type="RefSeq" id="WP_090272401.1">
    <property type="nucleotide sequence ID" value="NZ_LT629748.1"/>
</dbReference>
<evidence type="ECO:0000313" key="3">
    <source>
        <dbReference type="EMBL" id="SDS06473.1"/>
    </source>
</evidence>
<dbReference type="Pfam" id="PF00534">
    <property type="entry name" value="Glycos_transf_1"/>
    <property type="match status" value="1"/>
</dbReference>
<dbReference type="InterPro" id="IPR028098">
    <property type="entry name" value="Glyco_trans_4-like_N"/>
</dbReference>
<protein>
    <submittedName>
        <fullName evidence="3">Glycosyltransferase involved in cell wall bisynthesis</fullName>
    </submittedName>
</protein>
<dbReference type="InterPro" id="IPR001296">
    <property type="entry name" value="Glyco_trans_1"/>
</dbReference>
<dbReference type="AlphaFoldDB" id="A0A1H1P5N1"/>
<dbReference type="EMBL" id="LT629748">
    <property type="protein sequence ID" value="SDS06473.1"/>
    <property type="molecule type" value="Genomic_DNA"/>
</dbReference>
<dbReference type="SUPFAM" id="SSF53756">
    <property type="entry name" value="UDP-Glycosyltransferase/glycogen phosphorylase"/>
    <property type="match status" value="1"/>
</dbReference>
<dbReference type="GO" id="GO:0016757">
    <property type="term" value="F:glycosyltransferase activity"/>
    <property type="evidence" value="ECO:0007669"/>
    <property type="project" value="InterPro"/>
</dbReference>
<evidence type="ECO:0000259" key="1">
    <source>
        <dbReference type="Pfam" id="PF00534"/>
    </source>
</evidence>
<dbReference type="Pfam" id="PF13439">
    <property type="entry name" value="Glyco_transf_4"/>
    <property type="match status" value="1"/>
</dbReference>
<dbReference type="CDD" id="cd03804">
    <property type="entry name" value="GT4_WbaZ-like"/>
    <property type="match status" value="1"/>
</dbReference>
<sequence length="381" mass="43210">MKVAVVVDWLTVYSGAERVVEQILQLYPEADLFSLIDFLQDDQRAFLNGKQATTSFIQRMPFARTRYRSYLPFMPLAIEQFDLSRYDLVISSSHAVAKGVLTGPDQLHICYIHSPVRYAWDLQHQYLMQSGLSKGLKNWIARWSLHYIRNFDARSSLGVNIFIANSEFIARRVQKCYRRPAEVVYPPVNINDFSLQRDKQNFYVAASRMVPYKRMELIAEAFRHMPDRHLVIIGDGPDLDKVRASAAGASNISVTGFLPFVQMKRYMQDAKAFVFAAEEDFGITPVEAMACGTPVIAYGKGGALETVIDGKTGFFFPEQTSESLIQAIERFENVGHSISPDSCREQAEHFSVELFRERFSRTVDAAIHEFQLISSSTLAGV</sequence>
<feature type="domain" description="Glycosyl transferase family 1" evidence="1">
    <location>
        <begin position="195"/>
        <end position="348"/>
    </location>
</feature>
<accession>A0A1H1P5N1</accession>
<dbReference type="Gene3D" id="3.40.50.2000">
    <property type="entry name" value="Glycogen Phosphorylase B"/>
    <property type="match status" value="1"/>
</dbReference>
<dbReference type="OrthoDB" id="9801609at2"/>
<feature type="domain" description="Glycosyltransferase subfamily 4-like N-terminal" evidence="2">
    <location>
        <begin position="14"/>
        <end position="190"/>
    </location>
</feature>
<dbReference type="PANTHER" id="PTHR45947:SF3">
    <property type="entry name" value="SULFOQUINOVOSYL TRANSFERASE SQD2"/>
    <property type="match status" value="1"/>
</dbReference>
<proteinExistence type="predicted"/>
<reference evidence="4" key="1">
    <citation type="submission" date="2016-10" db="EMBL/GenBank/DDBJ databases">
        <authorList>
            <person name="Varghese N."/>
            <person name="Submissions S."/>
        </authorList>
    </citation>
    <scope>NUCLEOTIDE SEQUENCE [LARGE SCALE GENOMIC DNA]</scope>
    <source>
        <strain evidence="4">2SM5</strain>
    </source>
</reference>
<dbReference type="Proteomes" id="UP000243426">
    <property type="component" value="Chromosome I"/>
</dbReference>
<evidence type="ECO:0000259" key="2">
    <source>
        <dbReference type="Pfam" id="PF13439"/>
    </source>
</evidence>
<keyword evidence="4" id="KW-1185">Reference proteome</keyword>
<dbReference type="InterPro" id="IPR050194">
    <property type="entry name" value="Glycosyltransferase_grp1"/>
</dbReference>
<dbReference type="STRING" id="797277.SAMN05216198_1097"/>
<organism evidence="3 4">
    <name type="scientific">Halopseudomonas litoralis</name>
    <dbReference type="NCBI Taxonomy" id="797277"/>
    <lineage>
        <taxon>Bacteria</taxon>
        <taxon>Pseudomonadati</taxon>
        <taxon>Pseudomonadota</taxon>
        <taxon>Gammaproteobacteria</taxon>
        <taxon>Pseudomonadales</taxon>
        <taxon>Pseudomonadaceae</taxon>
        <taxon>Halopseudomonas</taxon>
    </lineage>
</organism>